<keyword evidence="2" id="KW-1185">Reference proteome</keyword>
<reference evidence="1 2" key="1">
    <citation type="journal article" date="2013" name="Nat. Commun.">
        <title>The evolution and pathogenic mechanisms of the rice sheath blight pathogen.</title>
        <authorList>
            <person name="Zheng A."/>
            <person name="Lin R."/>
            <person name="Xu L."/>
            <person name="Qin P."/>
            <person name="Tang C."/>
            <person name="Ai P."/>
            <person name="Zhang D."/>
            <person name="Liu Y."/>
            <person name="Sun Z."/>
            <person name="Feng H."/>
            <person name="Wang Y."/>
            <person name="Chen Y."/>
            <person name="Liang X."/>
            <person name="Fu R."/>
            <person name="Li Q."/>
            <person name="Zhang J."/>
            <person name="Yu X."/>
            <person name="Xie Z."/>
            <person name="Ding L."/>
            <person name="Guan P."/>
            <person name="Tang J."/>
            <person name="Liang Y."/>
            <person name="Wang S."/>
            <person name="Deng Q."/>
            <person name="Li S."/>
            <person name="Zhu J."/>
            <person name="Wang L."/>
            <person name="Liu H."/>
            <person name="Li P."/>
        </authorList>
    </citation>
    <scope>NUCLEOTIDE SEQUENCE [LARGE SCALE GENOMIC DNA]</scope>
    <source>
        <strain evidence="2">AG-1 IA</strain>
    </source>
</reference>
<dbReference type="STRING" id="983506.L8WMV3"/>
<evidence type="ECO:0000313" key="2">
    <source>
        <dbReference type="Proteomes" id="UP000011668"/>
    </source>
</evidence>
<dbReference type="EMBL" id="AFRT01001756">
    <property type="protein sequence ID" value="ELU39486.1"/>
    <property type="molecule type" value="Genomic_DNA"/>
</dbReference>
<evidence type="ECO:0000313" key="1">
    <source>
        <dbReference type="EMBL" id="ELU39486.1"/>
    </source>
</evidence>
<dbReference type="AlphaFoldDB" id="L8WMV3"/>
<accession>L8WMV3</accession>
<name>L8WMV3_THACA</name>
<dbReference type="HOGENOM" id="CLU_125616_0_0_1"/>
<dbReference type="SUPFAM" id="SSF82171">
    <property type="entry name" value="DPP6 N-terminal domain-like"/>
    <property type="match status" value="1"/>
</dbReference>
<gene>
    <name evidence="1" type="ORF">AG1IA_06484</name>
</gene>
<protein>
    <submittedName>
        <fullName evidence="1">Uncharacterized protein</fullName>
    </submittedName>
</protein>
<sequence length="185" mass="20200">MDDKSVAAGPFDSIPRVWQFSCDSTCVIVGFEDGRIEGICLETGQTAFELRSADDDWVDLIAESPDCSLLASIDDTEHDSPSLRIWSMAGPTLCFQTSDDLPLDPGPGQTLSGLYDQCHIDSDGCMVNSNNDLLIWIPAEIADAGLSPFVFVIVTESGTLQVPKQMLIAGDQWHQCYSRLSFHAH</sequence>
<proteinExistence type="predicted"/>
<organism evidence="1 2">
    <name type="scientific">Thanatephorus cucumeris (strain AG1-IA)</name>
    <name type="common">Rice sheath blight fungus</name>
    <name type="synonym">Rhizoctonia solani</name>
    <dbReference type="NCBI Taxonomy" id="983506"/>
    <lineage>
        <taxon>Eukaryota</taxon>
        <taxon>Fungi</taxon>
        <taxon>Dikarya</taxon>
        <taxon>Basidiomycota</taxon>
        <taxon>Agaricomycotina</taxon>
        <taxon>Agaricomycetes</taxon>
        <taxon>Cantharellales</taxon>
        <taxon>Ceratobasidiaceae</taxon>
        <taxon>Rhizoctonia</taxon>
        <taxon>Rhizoctonia solani AG-1</taxon>
    </lineage>
</organism>
<dbReference type="InterPro" id="IPR015943">
    <property type="entry name" value="WD40/YVTN_repeat-like_dom_sf"/>
</dbReference>
<dbReference type="Proteomes" id="UP000011668">
    <property type="component" value="Unassembled WGS sequence"/>
</dbReference>
<comment type="caution">
    <text evidence="1">The sequence shown here is derived from an EMBL/GenBank/DDBJ whole genome shotgun (WGS) entry which is preliminary data.</text>
</comment>
<dbReference type="Gene3D" id="2.130.10.10">
    <property type="entry name" value="YVTN repeat-like/Quinoprotein amine dehydrogenase"/>
    <property type="match status" value="1"/>
</dbReference>